<feature type="domain" description="HTH araC/xylS-type" evidence="4">
    <location>
        <begin position="191"/>
        <end position="289"/>
    </location>
</feature>
<keyword evidence="1" id="KW-0805">Transcription regulation</keyword>
<dbReference type="InterPro" id="IPR037923">
    <property type="entry name" value="HTH-like"/>
</dbReference>
<keyword evidence="3" id="KW-0804">Transcription</keyword>
<dbReference type="InterPro" id="IPR009057">
    <property type="entry name" value="Homeodomain-like_sf"/>
</dbReference>
<dbReference type="InterPro" id="IPR020449">
    <property type="entry name" value="Tscrpt_reg_AraC-type_HTH"/>
</dbReference>
<organism evidence="5 6">
    <name type="scientific">Ramlibacter agri</name>
    <dbReference type="NCBI Taxonomy" id="2728837"/>
    <lineage>
        <taxon>Bacteria</taxon>
        <taxon>Pseudomonadati</taxon>
        <taxon>Pseudomonadota</taxon>
        <taxon>Betaproteobacteria</taxon>
        <taxon>Burkholderiales</taxon>
        <taxon>Comamonadaceae</taxon>
        <taxon>Ramlibacter</taxon>
    </lineage>
</organism>
<dbReference type="PRINTS" id="PR00032">
    <property type="entry name" value="HTHARAC"/>
</dbReference>
<dbReference type="Gene3D" id="2.60.120.10">
    <property type="entry name" value="Jelly Rolls"/>
    <property type="match status" value="1"/>
</dbReference>
<dbReference type="AlphaFoldDB" id="A0A848GZM2"/>
<dbReference type="InterPro" id="IPR018060">
    <property type="entry name" value="HTH_AraC"/>
</dbReference>
<dbReference type="InterPro" id="IPR014710">
    <property type="entry name" value="RmlC-like_jellyroll"/>
</dbReference>
<dbReference type="GO" id="GO:0043565">
    <property type="term" value="F:sequence-specific DNA binding"/>
    <property type="evidence" value="ECO:0007669"/>
    <property type="project" value="InterPro"/>
</dbReference>
<dbReference type="Pfam" id="PF12833">
    <property type="entry name" value="HTH_18"/>
    <property type="match status" value="1"/>
</dbReference>
<evidence type="ECO:0000313" key="6">
    <source>
        <dbReference type="Proteomes" id="UP000541185"/>
    </source>
</evidence>
<evidence type="ECO:0000256" key="3">
    <source>
        <dbReference type="ARBA" id="ARBA00023163"/>
    </source>
</evidence>
<dbReference type="RefSeq" id="WP_169418182.1">
    <property type="nucleotide sequence ID" value="NZ_JABBFX010000001.1"/>
</dbReference>
<dbReference type="Gene3D" id="1.10.10.60">
    <property type="entry name" value="Homeodomain-like"/>
    <property type="match status" value="1"/>
</dbReference>
<dbReference type="PROSITE" id="PS01124">
    <property type="entry name" value="HTH_ARAC_FAMILY_2"/>
    <property type="match status" value="1"/>
</dbReference>
<dbReference type="SUPFAM" id="SSF51215">
    <property type="entry name" value="Regulatory protein AraC"/>
    <property type="match status" value="1"/>
</dbReference>
<dbReference type="GO" id="GO:0003700">
    <property type="term" value="F:DNA-binding transcription factor activity"/>
    <property type="evidence" value="ECO:0007669"/>
    <property type="project" value="InterPro"/>
</dbReference>
<evidence type="ECO:0000256" key="2">
    <source>
        <dbReference type="ARBA" id="ARBA00023125"/>
    </source>
</evidence>
<keyword evidence="6" id="KW-1185">Reference proteome</keyword>
<protein>
    <submittedName>
        <fullName evidence="5">Helix-turn-helix domain-containing protein</fullName>
    </submittedName>
</protein>
<dbReference type="SUPFAM" id="SSF46689">
    <property type="entry name" value="Homeodomain-like"/>
    <property type="match status" value="1"/>
</dbReference>
<reference evidence="5 6" key="1">
    <citation type="submission" date="2020-04" db="EMBL/GenBank/DDBJ databases">
        <title>Ramlibacter sp. G-1-2-2 isolated from soil.</title>
        <authorList>
            <person name="Dahal R.H."/>
        </authorList>
    </citation>
    <scope>NUCLEOTIDE SEQUENCE [LARGE SCALE GENOMIC DNA]</scope>
    <source>
        <strain evidence="5 6">G-1-2-2</strain>
    </source>
</reference>
<comment type="caution">
    <text evidence="5">The sequence shown here is derived from an EMBL/GenBank/DDBJ whole genome shotgun (WGS) entry which is preliminary data.</text>
</comment>
<evidence type="ECO:0000313" key="5">
    <source>
        <dbReference type="EMBL" id="NML44015.1"/>
    </source>
</evidence>
<accession>A0A848GZM2</accession>
<gene>
    <name evidence="5" type="ORF">HHL11_09660</name>
</gene>
<sequence length="301" mass="32720">MKPAAPLFLVPFREVRHDQPDDCLHYEAVAVRGEEMNWTIPAHRHEGLHQFKLVVQGSFHGTIEGQAVECTAPALVLVAPGAMHGFTYTHDVVGHQLTVPTATLRGLFGGSLLAQGQLGTSFVVTGAAAQADAQDCLRLFEAVAREFRSDAPGRVHSLLAHATLIAVHFLRQHGAQHAAQQGQGARDTLVQRYRALLEAHYREQQSLSFYADSLGVSSDHLSRTCRRVAGQSAQELLHERVMLEARRLLAYTPAPVAQIAEQLGYADPAYFSKFFARCVGDTPSAYRALVAQGVRSAAPAA</sequence>
<evidence type="ECO:0000256" key="1">
    <source>
        <dbReference type="ARBA" id="ARBA00023015"/>
    </source>
</evidence>
<name>A0A848GZM2_9BURK</name>
<keyword evidence="2" id="KW-0238">DNA-binding</keyword>
<proteinExistence type="predicted"/>
<dbReference type="PANTHER" id="PTHR43280">
    <property type="entry name" value="ARAC-FAMILY TRANSCRIPTIONAL REGULATOR"/>
    <property type="match status" value="1"/>
</dbReference>
<evidence type="ECO:0000259" key="4">
    <source>
        <dbReference type="PROSITE" id="PS01124"/>
    </source>
</evidence>
<dbReference type="EMBL" id="JABBFX010000001">
    <property type="protein sequence ID" value="NML44015.1"/>
    <property type="molecule type" value="Genomic_DNA"/>
</dbReference>
<dbReference type="PANTHER" id="PTHR43280:SF32">
    <property type="entry name" value="TRANSCRIPTIONAL REGULATORY PROTEIN"/>
    <property type="match status" value="1"/>
</dbReference>
<dbReference type="Proteomes" id="UP000541185">
    <property type="component" value="Unassembled WGS sequence"/>
</dbReference>
<dbReference type="SMART" id="SM00342">
    <property type="entry name" value="HTH_ARAC"/>
    <property type="match status" value="1"/>
</dbReference>